<evidence type="ECO:0000313" key="2">
    <source>
        <dbReference type="EMBL" id="CAB4690894.1"/>
    </source>
</evidence>
<sequence>MLRPLGSRYPQTHPRSALADLIAAAAATYGVAMALAPILQIRAILQHRTSKSVSVGYLQVLLVGFGLWLAYGIASHNAVIIIPNIVAVIVAAATIVVAYRFKPAKEQ</sequence>
<dbReference type="AlphaFoldDB" id="A0A6J6P2Z6"/>
<feature type="transmembrane region" description="Helical" evidence="1">
    <location>
        <begin position="20"/>
        <end position="41"/>
    </location>
</feature>
<protein>
    <submittedName>
        <fullName evidence="2">Unannotated protein</fullName>
    </submittedName>
</protein>
<dbReference type="Pfam" id="PF03083">
    <property type="entry name" value="MtN3_slv"/>
    <property type="match status" value="1"/>
</dbReference>
<dbReference type="EMBL" id="CAEZXP010000001">
    <property type="protein sequence ID" value="CAB4690894.1"/>
    <property type="molecule type" value="Genomic_DNA"/>
</dbReference>
<evidence type="ECO:0000256" key="1">
    <source>
        <dbReference type="SAM" id="Phobius"/>
    </source>
</evidence>
<keyword evidence="1" id="KW-0812">Transmembrane</keyword>
<proteinExistence type="predicted"/>
<dbReference type="InterPro" id="IPR004316">
    <property type="entry name" value="SWEET_rpt"/>
</dbReference>
<reference evidence="2" key="1">
    <citation type="submission" date="2020-05" db="EMBL/GenBank/DDBJ databases">
        <authorList>
            <person name="Chiriac C."/>
            <person name="Salcher M."/>
            <person name="Ghai R."/>
            <person name="Kavagutti S V."/>
        </authorList>
    </citation>
    <scope>NUCLEOTIDE SEQUENCE</scope>
</reference>
<dbReference type="GO" id="GO:0016020">
    <property type="term" value="C:membrane"/>
    <property type="evidence" value="ECO:0007669"/>
    <property type="project" value="InterPro"/>
</dbReference>
<dbReference type="Gene3D" id="1.20.1280.290">
    <property type="match status" value="1"/>
</dbReference>
<organism evidence="2">
    <name type="scientific">freshwater metagenome</name>
    <dbReference type="NCBI Taxonomy" id="449393"/>
    <lineage>
        <taxon>unclassified sequences</taxon>
        <taxon>metagenomes</taxon>
        <taxon>ecological metagenomes</taxon>
    </lineage>
</organism>
<name>A0A6J6P2Z6_9ZZZZ</name>
<accession>A0A6J6P2Z6</accession>
<keyword evidence="1" id="KW-0472">Membrane</keyword>
<feature type="transmembrane region" description="Helical" evidence="1">
    <location>
        <begin position="80"/>
        <end position="101"/>
    </location>
</feature>
<keyword evidence="1" id="KW-1133">Transmembrane helix</keyword>
<gene>
    <name evidence="2" type="ORF">UFOPK2399_00707</name>
</gene>
<feature type="transmembrane region" description="Helical" evidence="1">
    <location>
        <begin position="53"/>
        <end position="74"/>
    </location>
</feature>